<keyword evidence="2" id="KW-0479">Metal-binding</keyword>
<feature type="signal peptide" evidence="6">
    <location>
        <begin position="1"/>
        <end position="27"/>
    </location>
</feature>
<evidence type="ECO:0000256" key="6">
    <source>
        <dbReference type="SAM" id="SignalP"/>
    </source>
</evidence>
<dbReference type="OrthoDB" id="25106at2"/>
<proteinExistence type="predicted"/>
<dbReference type="GO" id="GO:0016705">
    <property type="term" value="F:oxidoreductase activity, acting on paired donors, with incorporation or reduction of molecular oxygen"/>
    <property type="evidence" value="ECO:0007669"/>
    <property type="project" value="UniProtKB-ARBA"/>
</dbReference>
<feature type="chain" id="PRO_5020897380" evidence="6">
    <location>
        <begin position="28"/>
        <end position="151"/>
    </location>
</feature>
<keyword evidence="9" id="KW-1185">Reference proteome</keyword>
<evidence type="ECO:0000256" key="1">
    <source>
        <dbReference type="ARBA" id="ARBA00022714"/>
    </source>
</evidence>
<name>A0A4V3D723_9PSEU</name>
<accession>A0A4V3D723</accession>
<evidence type="ECO:0000256" key="2">
    <source>
        <dbReference type="ARBA" id="ARBA00022723"/>
    </source>
</evidence>
<feature type="compositionally biased region" description="Low complexity" evidence="5">
    <location>
        <begin position="31"/>
        <end position="60"/>
    </location>
</feature>
<feature type="region of interest" description="Disordered" evidence="5">
    <location>
        <begin position="31"/>
        <end position="61"/>
    </location>
</feature>
<dbReference type="GO" id="GO:0051537">
    <property type="term" value="F:2 iron, 2 sulfur cluster binding"/>
    <property type="evidence" value="ECO:0007669"/>
    <property type="project" value="UniProtKB-KW"/>
</dbReference>
<sequence length="151" mass="14529">MSTTTGPDRRTVLCGLAVALAAPGALAACSSGEAPSGGTAAPAPAPGTSPGAAPTAGGTPVAQIPVGGGTIATVGDREILLVQPTAGQFKGFDASCPHQGTTVDPPENGVITCPNHFSQFDAATGALRKGPADTGLTEVPVTVVDGTVQVS</sequence>
<dbReference type="Pfam" id="PF00355">
    <property type="entry name" value="Rieske"/>
    <property type="match status" value="1"/>
</dbReference>
<feature type="domain" description="Rieske" evidence="7">
    <location>
        <begin position="56"/>
        <end position="150"/>
    </location>
</feature>
<dbReference type="GO" id="GO:0046872">
    <property type="term" value="F:metal ion binding"/>
    <property type="evidence" value="ECO:0007669"/>
    <property type="project" value="UniProtKB-KW"/>
</dbReference>
<dbReference type="CDD" id="cd03467">
    <property type="entry name" value="Rieske"/>
    <property type="match status" value="1"/>
</dbReference>
<dbReference type="InterPro" id="IPR006311">
    <property type="entry name" value="TAT_signal"/>
</dbReference>
<dbReference type="SUPFAM" id="SSF50022">
    <property type="entry name" value="ISP domain"/>
    <property type="match status" value="1"/>
</dbReference>
<gene>
    <name evidence="8" type="ORF">EV188_11732</name>
</gene>
<dbReference type="InterPro" id="IPR017941">
    <property type="entry name" value="Rieske_2Fe-2S"/>
</dbReference>
<comment type="caution">
    <text evidence="8">The sequence shown here is derived from an EMBL/GenBank/DDBJ whole genome shotgun (WGS) entry which is preliminary data.</text>
</comment>
<dbReference type="PROSITE" id="PS51318">
    <property type="entry name" value="TAT"/>
    <property type="match status" value="1"/>
</dbReference>
<dbReference type="EMBL" id="SNYO01000017">
    <property type="protein sequence ID" value="TDQ46187.1"/>
    <property type="molecule type" value="Genomic_DNA"/>
</dbReference>
<protein>
    <submittedName>
        <fullName evidence="8">Nitrite reductase/ring-hydroxylating ferredoxin subunit</fullName>
    </submittedName>
</protein>
<keyword evidence="4" id="KW-0411">Iron-sulfur</keyword>
<keyword evidence="1" id="KW-0001">2Fe-2S</keyword>
<dbReference type="AlphaFoldDB" id="A0A4V3D723"/>
<dbReference type="GO" id="GO:0004497">
    <property type="term" value="F:monooxygenase activity"/>
    <property type="evidence" value="ECO:0007669"/>
    <property type="project" value="UniProtKB-ARBA"/>
</dbReference>
<evidence type="ECO:0000313" key="8">
    <source>
        <dbReference type="EMBL" id="TDQ46187.1"/>
    </source>
</evidence>
<dbReference type="RefSeq" id="WP_133830226.1">
    <property type="nucleotide sequence ID" value="NZ_BAABHR010000035.1"/>
</dbReference>
<dbReference type="InterPro" id="IPR036922">
    <property type="entry name" value="Rieske_2Fe-2S_sf"/>
</dbReference>
<dbReference type="PROSITE" id="PS51296">
    <property type="entry name" value="RIESKE"/>
    <property type="match status" value="1"/>
</dbReference>
<keyword evidence="3" id="KW-0408">Iron</keyword>
<reference evidence="8 9" key="1">
    <citation type="submission" date="2019-03" db="EMBL/GenBank/DDBJ databases">
        <title>Genomic Encyclopedia of Type Strains, Phase IV (KMG-IV): sequencing the most valuable type-strain genomes for metagenomic binning, comparative biology and taxonomic classification.</title>
        <authorList>
            <person name="Goeker M."/>
        </authorList>
    </citation>
    <scope>NUCLEOTIDE SEQUENCE [LARGE SCALE GENOMIC DNA]</scope>
    <source>
        <strain evidence="8 9">DSM 45775</strain>
    </source>
</reference>
<evidence type="ECO:0000259" key="7">
    <source>
        <dbReference type="PROSITE" id="PS51296"/>
    </source>
</evidence>
<dbReference type="Gene3D" id="2.102.10.10">
    <property type="entry name" value="Rieske [2Fe-2S] iron-sulphur domain"/>
    <property type="match status" value="1"/>
</dbReference>
<keyword evidence="6" id="KW-0732">Signal</keyword>
<evidence type="ECO:0000256" key="5">
    <source>
        <dbReference type="SAM" id="MobiDB-lite"/>
    </source>
</evidence>
<evidence type="ECO:0000313" key="9">
    <source>
        <dbReference type="Proteomes" id="UP000295705"/>
    </source>
</evidence>
<evidence type="ECO:0000256" key="4">
    <source>
        <dbReference type="ARBA" id="ARBA00023014"/>
    </source>
</evidence>
<evidence type="ECO:0000256" key="3">
    <source>
        <dbReference type="ARBA" id="ARBA00023004"/>
    </source>
</evidence>
<dbReference type="Proteomes" id="UP000295705">
    <property type="component" value="Unassembled WGS sequence"/>
</dbReference>
<organism evidence="8 9">
    <name type="scientific">Actinomycetospora succinea</name>
    <dbReference type="NCBI Taxonomy" id="663603"/>
    <lineage>
        <taxon>Bacteria</taxon>
        <taxon>Bacillati</taxon>
        <taxon>Actinomycetota</taxon>
        <taxon>Actinomycetes</taxon>
        <taxon>Pseudonocardiales</taxon>
        <taxon>Pseudonocardiaceae</taxon>
        <taxon>Actinomycetospora</taxon>
    </lineage>
</organism>